<proteinExistence type="predicted"/>
<feature type="transmembrane region" description="Helical" evidence="1">
    <location>
        <begin position="380"/>
        <end position="402"/>
    </location>
</feature>
<accession>A0A147FAZ6</accession>
<keyword evidence="1" id="KW-1133">Transmembrane helix</keyword>
<dbReference type="AlphaFoldDB" id="A0A147FAZ6"/>
<evidence type="ECO:0000313" key="2">
    <source>
        <dbReference type="EMBL" id="KTS13775.1"/>
    </source>
</evidence>
<evidence type="ECO:0000313" key="3">
    <source>
        <dbReference type="Proteomes" id="UP000072189"/>
    </source>
</evidence>
<comment type="caution">
    <text evidence="2">The sequence shown here is derived from an EMBL/GenBank/DDBJ whole genome shotgun (WGS) entry which is preliminary data.</text>
</comment>
<dbReference type="Proteomes" id="UP000072189">
    <property type="component" value="Unassembled WGS sequence"/>
</dbReference>
<protein>
    <recommendedName>
        <fullName evidence="4">ABC-2 type transport system permease protein</fullName>
    </recommendedName>
</protein>
<organism evidence="2 3">
    <name type="scientific">Microbacterium testaceum</name>
    <name type="common">Aureobacterium testaceum</name>
    <name type="synonym">Brevibacterium testaceum</name>
    <dbReference type="NCBI Taxonomy" id="2033"/>
    <lineage>
        <taxon>Bacteria</taxon>
        <taxon>Bacillati</taxon>
        <taxon>Actinomycetota</taxon>
        <taxon>Actinomycetes</taxon>
        <taxon>Micrococcales</taxon>
        <taxon>Microbacteriaceae</taxon>
        <taxon>Microbacterium</taxon>
    </lineage>
</organism>
<keyword evidence="1" id="KW-0812">Transmembrane</keyword>
<evidence type="ECO:0008006" key="4">
    <source>
        <dbReference type="Google" id="ProtNLM"/>
    </source>
</evidence>
<sequence length="518" mass="52787">MALVLARLRLAIQIGGARASALGIATFALGWALGILAGLCGGALVAALDSGVEAFGDLLVLLLFVALFVGWVVLPITTPLPIANIIDPTVLEQYPLSRTQQVSGLLLGGLFSPVAAATFLTAIGGVAQIHVDVPSRLAAVAAGLLFTVMCVATSYAVRALFAEALSARRGRDVAVILSSLVVVSIYVLPHVFAPILGAAEDAGAIFLTVLTWTPPGAAAAVGYVLDTGDLPGALARFGVVIVTIALALVLWGVALRRHVKGHTARAVASPRRRSARVLSLVPPVLRPFSAGAALGAASQQLRYYFFRAPRAAQFLIVGPAVGVMFAAAQVHTTGLPFAVAIGTVAMGSGVLLNLFAWDGRGVELTVQTGASLASVLRGKMLAVSLFLVPAAAALTIGLGIASGTADQVPTALISALAALAVSFAVGAVSSSRNPYDQETPQGDRSTLAVRALGASGAAIGLVLLAGWLSSLAQAFLPVQAVLVAALVVAVVAAVVSTRLSGRYLDRHPDRLLAAFTPR</sequence>
<feature type="transmembrane region" description="Helical" evidence="1">
    <location>
        <begin position="60"/>
        <end position="82"/>
    </location>
</feature>
<feature type="transmembrane region" description="Helical" evidence="1">
    <location>
        <begin position="449"/>
        <end position="468"/>
    </location>
</feature>
<gene>
    <name evidence="2" type="ORF">RSA3_02880</name>
</gene>
<feature type="transmembrane region" description="Helical" evidence="1">
    <location>
        <begin position="237"/>
        <end position="255"/>
    </location>
</feature>
<feature type="transmembrane region" description="Helical" evidence="1">
    <location>
        <begin position="137"/>
        <end position="161"/>
    </location>
</feature>
<feature type="transmembrane region" description="Helical" evidence="1">
    <location>
        <begin position="311"/>
        <end position="331"/>
    </location>
</feature>
<dbReference type="PATRIC" id="fig|2033.7.peg.922"/>
<keyword evidence="1" id="KW-0472">Membrane</keyword>
<feature type="transmembrane region" description="Helical" evidence="1">
    <location>
        <begin position="474"/>
        <end position="496"/>
    </location>
</feature>
<feature type="transmembrane region" description="Helical" evidence="1">
    <location>
        <begin position="102"/>
        <end position="125"/>
    </location>
</feature>
<feature type="transmembrane region" description="Helical" evidence="1">
    <location>
        <begin position="337"/>
        <end position="359"/>
    </location>
</feature>
<feature type="transmembrane region" description="Helical" evidence="1">
    <location>
        <begin position="173"/>
        <end position="192"/>
    </location>
</feature>
<evidence type="ECO:0000256" key="1">
    <source>
        <dbReference type="SAM" id="Phobius"/>
    </source>
</evidence>
<feature type="transmembrane region" description="Helical" evidence="1">
    <location>
        <begin position="408"/>
        <end position="428"/>
    </location>
</feature>
<reference evidence="2 3" key="1">
    <citation type="journal article" date="2016" name="Front. Microbiol.">
        <title>Genomic Resource of Rice Seed Associated Bacteria.</title>
        <authorList>
            <person name="Midha S."/>
            <person name="Bansal K."/>
            <person name="Sharma S."/>
            <person name="Kumar N."/>
            <person name="Patil P.P."/>
            <person name="Chaudhry V."/>
            <person name="Patil P.B."/>
        </authorList>
    </citation>
    <scope>NUCLEOTIDE SEQUENCE [LARGE SCALE GENOMIC DNA]</scope>
    <source>
        <strain evidence="2 3">RSA3</strain>
    </source>
</reference>
<dbReference type="EMBL" id="LDRV01000016">
    <property type="protein sequence ID" value="KTS13775.1"/>
    <property type="molecule type" value="Genomic_DNA"/>
</dbReference>
<dbReference type="RefSeq" id="WP_058613222.1">
    <property type="nucleotide sequence ID" value="NZ_LDRV01000016.1"/>
</dbReference>
<feature type="transmembrane region" description="Helical" evidence="1">
    <location>
        <begin position="29"/>
        <end position="48"/>
    </location>
</feature>
<name>A0A147FAZ6_MICTE</name>